<evidence type="ECO:0000313" key="5">
    <source>
        <dbReference type="EMBL" id="CAG6621375.1"/>
    </source>
</evidence>
<protein>
    <submittedName>
        <fullName evidence="5">Bardet-Biedl syndrome 4 protein homolog</fullName>
    </submittedName>
</protein>
<dbReference type="GO" id="GO:0036064">
    <property type="term" value="C:ciliary basal body"/>
    <property type="evidence" value="ECO:0007669"/>
    <property type="project" value="TreeGrafter"/>
</dbReference>
<feature type="region of interest" description="Disordered" evidence="4">
    <location>
        <begin position="148"/>
        <end position="188"/>
    </location>
</feature>
<keyword evidence="2" id="KW-0802">TPR repeat</keyword>
<dbReference type="EMBL" id="HBUF01050027">
    <property type="protein sequence ID" value="CAG6621375.1"/>
    <property type="molecule type" value="Transcribed_RNA"/>
</dbReference>
<evidence type="ECO:0000256" key="4">
    <source>
        <dbReference type="SAM" id="MobiDB-lite"/>
    </source>
</evidence>
<accession>A0A8D8M3L0</accession>
<proteinExistence type="inferred from homology"/>
<evidence type="ECO:0000256" key="3">
    <source>
        <dbReference type="ARBA" id="ARBA00023778"/>
    </source>
</evidence>
<dbReference type="SMART" id="SM00028">
    <property type="entry name" value="TPR"/>
    <property type="match status" value="2"/>
</dbReference>
<dbReference type="GO" id="GO:0060271">
    <property type="term" value="P:cilium assembly"/>
    <property type="evidence" value="ECO:0007669"/>
    <property type="project" value="TreeGrafter"/>
</dbReference>
<evidence type="ECO:0000256" key="2">
    <source>
        <dbReference type="ARBA" id="ARBA00022803"/>
    </source>
</evidence>
<dbReference type="GO" id="GO:0061512">
    <property type="term" value="P:protein localization to cilium"/>
    <property type="evidence" value="ECO:0007669"/>
    <property type="project" value="TreeGrafter"/>
</dbReference>
<dbReference type="AlphaFoldDB" id="A0A8D8M3L0"/>
<keyword evidence="1" id="KW-0677">Repeat</keyword>
<organism evidence="5">
    <name type="scientific">Cacopsylla melanoneura</name>
    <dbReference type="NCBI Taxonomy" id="428564"/>
    <lineage>
        <taxon>Eukaryota</taxon>
        <taxon>Metazoa</taxon>
        <taxon>Ecdysozoa</taxon>
        <taxon>Arthropoda</taxon>
        <taxon>Hexapoda</taxon>
        <taxon>Insecta</taxon>
        <taxon>Pterygota</taxon>
        <taxon>Neoptera</taxon>
        <taxon>Paraneoptera</taxon>
        <taxon>Hemiptera</taxon>
        <taxon>Sternorrhyncha</taxon>
        <taxon>Psylloidea</taxon>
        <taxon>Psyllidae</taxon>
        <taxon>Psyllinae</taxon>
        <taxon>Cacopsylla</taxon>
    </lineage>
</organism>
<dbReference type="EMBL" id="HBUF01050026">
    <property type="protein sequence ID" value="CAG6621374.1"/>
    <property type="molecule type" value="Transcribed_RNA"/>
</dbReference>
<name>A0A8D8M3L0_9HEMI</name>
<dbReference type="PANTHER" id="PTHR44186">
    <property type="match status" value="1"/>
</dbReference>
<dbReference type="PANTHER" id="PTHR44186:SF1">
    <property type="entry name" value="BARDET-BIEDL SYNDROME 4 PROTEIN"/>
    <property type="match status" value="1"/>
</dbReference>
<reference evidence="5" key="1">
    <citation type="submission" date="2021-05" db="EMBL/GenBank/DDBJ databases">
        <authorList>
            <person name="Alioto T."/>
            <person name="Alioto T."/>
            <person name="Gomez Garrido J."/>
        </authorList>
    </citation>
    <scope>NUCLEOTIDE SEQUENCE</scope>
</reference>
<dbReference type="Pfam" id="PF13181">
    <property type="entry name" value="TPR_8"/>
    <property type="match status" value="2"/>
</dbReference>
<dbReference type="InterPro" id="IPR019734">
    <property type="entry name" value="TPR_rpt"/>
</dbReference>
<dbReference type="SUPFAM" id="SSF48452">
    <property type="entry name" value="TPR-like"/>
    <property type="match status" value="1"/>
</dbReference>
<sequence>MCFFSKKKFVAAISCLKRAIYLSPLDWKINYNMGLLHVHTRQYASAYSYLSAAVKINRTHAHTYMLLAITLKHLDDIENARMCFEEALGLAKHDLEILLNYAIFLQSIEEDNRSREVLKEFFLIYQNGVHGDTELSETANQLSEVLLPGSRHNTKSNPPSERESSSSKTESNEGTLDDEVLNPHQQLL</sequence>
<dbReference type="Gene3D" id="1.25.40.10">
    <property type="entry name" value="Tetratricopeptide repeat domain"/>
    <property type="match status" value="1"/>
</dbReference>
<dbReference type="InterPro" id="IPR011990">
    <property type="entry name" value="TPR-like_helical_dom_sf"/>
</dbReference>
<comment type="similarity">
    <text evidence="3">Belongs to the BBS4 family.</text>
</comment>
<evidence type="ECO:0000256" key="1">
    <source>
        <dbReference type="ARBA" id="ARBA00022737"/>
    </source>
</evidence>